<comment type="catalytic activity">
    <reaction evidence="5">
        <text>O-phospho-L-tyrosyl-[protein] + H2O = L-tyrosyl-[protein] + phosphate</text>
        <dbReference type="Rhea" id="RHEA:10684"/>
        <dbReference type="Rhea" id="RHEA-COMP:10136"/>
        <dbReference type="Rhea" id="RHEA-COMP:20101"/>
        <dbReference type="ChEBI" id="CHEBI:15377"/>
        <dbReference type="ChEBI" id="CHEBI:43474"/>
        <dbReference type="ChEBI" id="CHEBI:46858"/>
        <dbReference type="ChEBI" id="CHEBI:61978"/>
        <dbReference type="EC" id="3.1.3.48"/>
    </reaction>
</comment>
<dbReference type="PANTHER" id="PTHR39181:SF1">
    <property type="entry name" value="TYROSINE-PROTEIN PHOSPHATASE YWQE"/>
    <property type="match status" value="1"/>
</dbReference>
<comment type="similarity">
    <text evidence="1">Belongs to the metallo-dependent hydrolases superfamily. CpsB/CapC family.</text>
</comment>
<comment type="caution">
    <text evidence="6">The sequence shown here is derived from an EMBL/GenBank/DDBJ whole genome shotgun (WGS) entry which is preliminary data.</text>
</comment>
<dbReference type="PIRSF" id="PIRSF016557">
    <property type="entry name" value="Caps_synth_CpsB"/>
    <property type="match status" value="1"/>
</dbReference>
<dbReference type="GO" id="GO:0004725">
    <property type="term" value="F:protein tyrosine phosphatase activity"/>
    <property type="evidence" value="ECO:0007669"/>
    <property type="project" value="UniProtKB-EC"/>
</dbReference>
<evidence type="ECO:0000256" key="5">
    <source>
        <dbReference type="ARBA" id="ARBA00051722"/>
    </source>
</evidence>
<protein>
    <recommendedName>
        <fullName evidence="2">protein-tyrosine-phosphatase</fullName>
        <ecNumber evidence="2">3.1.3.48</ecNumber>
    </recommendedName>
</protein>
<dbReference type="Gene3D" id="3.20.20.140">
    <property type="entry name" value="Metal-dependent hydrolases"/>
    <property type="match status" value="1"/>
</dbReference>
<dbReference type="SUPFAM" id="SSF89550">
    <property type="entry name" value="PHP domain-like"/>
    <property type="match status" value="1"/>
</dbReference>
<evidence type="ECO:0000256" key="2">
    <source>
        <dbReference type="ARBA" id="ARBA00013064"/>
    </source>
</evidence>
<dbReference type="Pfam" id="PF19567">
    <property type="entry name" value="CpsB_CapC"/>
    <property type="match status" value="1"/>
</dbReference>
<organism evidence="6 7">
    <name type="scientific">Candidatus Ornithomonoglobus intestinigallinarum</name>
    <dbReference type="NCBI Taxonomy" id="2840894"/>
    <lineage>
        <taxon>Bacteria</taxon>
        <taxon>Bacillati</taxon>
        <taxon>Bacillota</taxon>
        <taxon>Clostridia</taxon>
        <taxon>Candidatus Ornithomonoglobus</taxon>
    </lineage>
</organism>
<dbReference type="InterPro" id="IPR016195">
    <property type="entry name" value="Pol/histidinol_Pase-like"/>
</dbReference>
<evidence type="ECO:0000256" key="4">
    <source>
        <dbReference type="ARBA" id="ARBA00022912"/>
    </source>
</evidence>
<evidence type="ECO:0000256" key="3">
    <source>
        <dbReference type="ARBA" id="ARBA00022801"/>
    </source>
</evidence>
<reference evidence="6" key="1">
    <citation type="submission" date="2020-10" db="EMBL/GenBank/DDBJ databases">
        <authorList>
            <person name="Gilroy R."/>
        </authorList>
    </citation>
    <scope>NUCLEOTIDE SEQUENCE</scope>
    <source>
        <strain evidence="6">CHK181-108</strain>
    </source>
</reference>
<dbReference type="GO" id="GO:0030145">
    <property type="term" value="F:manganese ion binding"/>
    <property type="evidence" value="ECO:0007669"/>
    <property type="project" value="InterPro"/>
</dbReference>
<reference evidence="6" key="2">
    <citation type="journal article" date="2021" name="PeerJ">
        <title>Extensive microbial diversity within the chicken gut microbiome revealed by metagenomics and culture.</title>
        <authorList>
            <person name="Gilroy R."/>
            <person name="Ravi A."/>
            <person name="Getino M."/>
            <person name="Pursley I."/>
            <person name="Horton D.L."/>
            <person name="Alikhan N.F."/>
            <person name="Baker D."/>
            <person name="Gharbi K."/>
            <person name="Hall N."/>
            <person name="Watson M."/>
            <person name="Adriaenssens E.M."/>
            <person name="Foster-Nyarko E."/>
            <person name="Jarju S."/>
            <person name="Secka A."/>
            <person name="Antonio M."/>
            <person name="Oren A."/>
            <person name="Chaudhuri R.R."/>
            <person name="La Ragione R."/>
            <person name="Hildebrand F."/>
            <person name="Pallen M.J."/>
        </authorList>
    </citation>
    <scope>NUCLEOTIDE SEQUENCE</scope>
    <source>
        <strain evidence="6">CHK181-108</strain>
    </source>
</reference>
<sequence>MIDFHSHIIPGIDDGSESVEMSLEMLRLSAQHGVTDVLATPHCYPRYPESIDHLIERRARGMDKLSQAVAESDMSLPKLHLGCEVNMYTDIAEFDNISKLCIENTDYIMIEMPYDPWKEWMIDAVYKLTVRGLKPVMAHIDRFLMQDKAMLSSLYELDVIYQVNAELFTERRMAKFADKLLSEGHAHVLGTDMHNLSARRPNMGDAYEIILKRYGEECVEFFTKNASRLLNNEPVASLYFELPEKTSFFGRFRKNK</sequence>
<keyword evidence="3" id="KW-0378">Hydrolase</keyword>
<name>A0A9D1KQ82_9FIRM</name>
<gene>
    <name evidence="6" type="ORF">IAA60_02470</name>
</gene>
<evidence type="ECO:0000313" key="6">
    <source>
        <dbReference type="EMBL" id="HIT84751.1"/>
    </source>
</evidence>
<accession>A0A9D1KQ82</accession>
<evidence type="ECO:0000256" key="1">
    <source>
        <dbReference type="ARBA" id="ARBA00005750"/>
    </source>
</evidence>
<proteinExistence type="inferred from homology"/>
<dbReference type="AlphaFoldDB" id="A0A9D1KQ82"/>
<keyword evidence="4" id="KW-0904">Protein phosphatase</keyword>
<dbReference type="Proteomes" id="UP000824165">
    <property type="component" value="Unassembled WGS sequence"/>
</dbReference>
<dbReference type="InterPro" id="IPR016667">
    <property type="entry name" value="Caps_polysacc_synth_CpsB/CapC"/>
</dbReference>
<dbReference type="EC" id="3.1.3.48" evidence="2"/>
<evidence type="ECO:0000313" key="7">
    <source>
        <dbReference type="Proteomes" id="UP000824165"/>
    </source>
</evidence>
<dbReference type="EMBL" id="DVLU01000020">
    <property type="protein sequence ID" value="HIT84751.1"/>
    <property type="molecule type" value="Genomic_DNA"/>
</dbReference>
<dbReference type="PANTHER" id="PTHR39181">
    <property type="entry name" value="TYROSINE-PROTEIN PHOSPHATASE YWQE"/>
    <property type="match status" value="1"/>
</dbReference>